<feature type="repeat" description="WD" evidence="6">
    <location>
        <begin position="370"/>
        <end position="411"/>
    </location>
</feature>
<dbReference type="GO" id="GO:0044877">
    <property type="term" value="F:protein-containing complex binding"/>
    <property type="evidence" value="ECO:0007669"/>
    <property type="project" value="TreeGrafter"/>
</dbReference>
<dbReference type="FunFam" id="2.130.10.10:FF:000498">
    <property type="entry name" value="Striatin 3"/>
    <property type="match status" value="1"/>
</dbReference>
<dbReference type="PRINTS" id="PR00320">
    <property type="entry name" value="GPROTEINBRPT"/>
</dbReference>
<dbReference type="SMART" id="SM00320">
    <property type="entry name" value="WD40"/>
    <property type="match status" value="7"/>
</dbReference>
<dbReference type="GO" id="GO:0070016">
    <property type="term" value="F:armadillo repeat domain binding"/>
    <property type="evidence" value="ECO:0007669"/>
    <property type="project" value="TreeGrafter"/>
</dbReference>
<dbReference type="CDD" id="cd00200">
    <property type="entry name" value="WD40"/>
    <property type="match status" value="1"/>
</dbReference>
<dbReference type="InterPro" id="IPR051488">
    <property type="entry name" value="WD_repeat_striatin"/>
</dbReference>
<feature type="compositionally biased region" description="Polar residues" evidence="7">
    <location>
        <begin position="286"/>
        <end position="296"/>
    </location>
</feature>
<dbReference type="PROSITE" id="PS00678">
    <property type="entry name" value="WD_REPEATS_1"/>
    <property type="match status" value="2"/>
</dbReference>
<dbReference type="SUPFAM" id="SSF50978">
    <property type="entry name" value="WD40 repeat-like"/>
    <property type="match status" value="1"/>
</dbReference>
<evidence type="ECO:0000313" key="10">
    <source>
        <dbReference type="Proteomes" id="UP000694413"/>
    </source>
</evidence>
<dbReference type="Gene3D" id="2.130.10.10">
    <property type="entry name" value="YVTN repeat-like/Quinoprotein amine dehydrogenase"/>
    <property type="match status" value="2"/>
</dbReference>
<dbReference type="InterPro" id="IPR015943">
    <property type="entry name" value="WD40/YVTN_repeat-like_dom_sf"/>
</dbReference>
<evidence type="ECO:0000256" key="4">
    <source>
        <dbReference type="ARBA" id="ARBA00022860"/>
    </source>
</evidence>
<feature type="domain" description="Striatin N-terminal" evidence="8">
    <location>
        <begin position="33"/>
        <end position="131"/>
    </location>
</feature>
<proteinExistence type="inferred from homology"/>
<evidence type="ECO:0000256" key="2">
    <source>
        <dbReference type="ARBA" id="ARBA00022574"/>
    </source>
</evidence>
<feature type="repeat" description="WD" evidence="6">
    <location>
        <begin position="476"/>
        <end position="508"/>
    </location>
</feature>
<evidence type="ECO:0000313" key="9">
    <source>
        <dbReference type="Ensembl" id="ENSZALP00000004819.1"/>
    </source>
</evidence>
<feature type="repeat" description="WD" evidence="6">
    <location>
        <begin position="613"/>
        <end position="654"/>
    </location>
</feature>
<feature type="repeat" description="WD" evidence="6">
    <location>
        <begin position="423"/>
        <end position="456"/>
    </location>
</feature>
<dbReference type="Pfam" id="PF08232">
    <property type="entry name" value="Striatin"/>
    <property type="match status" value="1"/>
</dbReference>
<dbReference type="FunFam" id="2.130.10.10:FF:000616">
    <property type="entry name" value="Striatin-3 isoform B"/>
    <property type="match status" value="1"/>
</dbReference>
<dbReference type="PANTHER" id="PTHR15653:SF3">
    <property type="entry name" value="STRIATIN-3"/>
    <property type="match status" value="1"/>
</dbReference>
<keyword evidence="5" id="KW-0175">Coiled coil</keyword>
<dbReference type="PROSITE" id="PS50082">
    <property type="entry name" value="WD_REPEATS_2"/>
    <property type="match status" value="4"/>
</dbReference>
<reference evidence="9" key="2">
    <citation type="submission" date="2025-09" db="UniProtKB">
        <authorList>
            <consortium name="Ensembl"/>
        </authorList>
    </citation>
    <scope>IDENTIFICATION</scope>
</reference>
<dbReference type="InterPro" id="IPR013258">
    <property type="entry name" value="Striatin_N"/>
</dbReference>
<reference evidence="9" key="1">
    <citation type="submission" date="2025-08" db="UniProtKB">
        <authorList>
            <consortium name="Ensembl"/>
        </authorList>
    </citation>
    <scope>IDENTIFICATION</scope>
</reference>
<dbReference type="PANTHER" id="PTHR15653">
    <property type="entry name" value="STRIATIN"/>
    <property type="match status" value="1"/>
</dbReference>
<dbReference type="GO" id="GO:0051721">
    <property type="term" value="F:protein phosphatase 2A binding"/>
    <property type="evidence" value="ECO:0007669"/>
    <property type="project" value="TreeGrafter"/>
</dbReference>
<evidence type="ECO:0000256" key="6">
    <source>
        <dbReference type="PROSITE-ProRule" id="PRU00221"/>
    </source>
</evidence>
<dbReference type="AlphaFoldDB" id="A0A8D2QBN2"/>
<feature type="region of interest" description="Disordered" evidence="7">
    <location>
        <begin position="207"/>
        <end position="230"/>
    </location>
</feature>
<name>A0A8D2QBN2_ZONAL</name>
<evidence type="ECO:0000256" key="1">
    <source>
        <dbReference type="ARBA" id="ARBA00009616"/>
    </source>
</evidence>
<dbReference type="GO" id="GO:0030425">
    <property type="term" value="C:dendrite"/>
    <property type="evidence" value="ECO:0007669"/>
    <property type="project" value="TreeGrafter"/>
</dbReference>
<keyword evidence="10" id="KW-1185">Reference proteome</keyword>
<dbReference type="Proteomes" id="UP000694413">
    <property type="component" value="Unassembled WGS sequence"/>
</dbReference>
<keyword evidence="4" id="KW-0112">Calmodulin-binding</keyword>
<dbReference type="InterPro" id="IPR020472">
    <property type="entry name" value="WD40_PAC1"/>
</dbReference>
<feature type="region of interest" description="Disordered" evidence="7">
    <location>
        <begin position="278"/>
        <end position="315"/>
    </location>
</feature>
<evidence type="ECO:0000259" key="8">
    <source>
        <dbReference type="Pfam" id="PF08232"/>
    </source>
</evidence>
<evidence type="ECO:0000256" key="3">
    <source>
        <dbReference type="ARBA" id="ARBA00022737"/>
    </source>
</evidence>
<evidence type="ECO:0000256" key="7">
    <source>
        <dbReference type="SAM" id="MobiDB-lite"/>
    </source>
</evidence>
<keyword evidence="2 6" id="KW-0853">WD repeat</keyword>
<feature type="compositionally biased region" description="Basic and acidic residues" evidence="7">
    <location>
        <begin position="297"/>
        <end position="307"/>
    </location>
</feature>
<dbReference type="InterPro" id="IPR036322">
    <property type="entry name" value="WD40_repeat_dom_sf"/>
</dbReference>
<dbReference type="Ensembl" id="ENSZALT00000007238.1">
    <property type="protein sequence ID" value="ENSZALP00000004819.1"/>
    <property type="gene ID" value="ENSZALG00000003236.1"/>
</dbReference>
<protein>
    <submittedName>
        <fullName evidence="9">Striatin 3</fullName>
    </submittedName>
</protein>
<organism evidence="9 10">
    <name type="scientific">Zonotrichia albicollis</name>
    <name type="common">White-throated sparrow</name>
    <name type="synonym">Fringilla albicollis</name>
    <dbReference type="NCBI Taxonomy" id="44394"/>
    <lineage>
        <taxon>Eukaryota</taxon>
        <taxon>Metazoa</taxon>
        <taxon>Chordata</taxon>
        <taxon>Craniata</taxon>
        <taxon>Vertebrata</taxon>
        <taxon>Euteleostomi</taxon>
        <taxon>Archelosauria</taxon>
        <taxon>Archosauria</taxon>
        <taxon>Dinosauria</taxon>
        <taxon>Saurischia</taxon>
        <taxon>Theropoda</taxon>
        <taxon>Coelurosauria</taxon>
        <taxon>Aves</taxon>
        <taxon>Neognathae</taxon>
        <taxon>Neoaves</taxon>
        <taxon>Telluraves</taxon>
        <taxon>Australaves</taxon>
        <taxon>Passeriformes</taxon>
        <taxon>Passerellidae</taxon>
        <taxon>Zonotrichia</taxon>
    </lineage>
</organism>
<dbReference type="InterPro" id="IPR019775">
    <property type="entry name" value="WD40_repeat_CS"/>
</dbReference>
<dbReference type="GO" id="GO:0005516">
    <property type="term" value="F:calmodulin binding"/>
    <property type="evidence" value="ECO:0007669"/>
    <property type="project" value="UniProtKB-KW"/>
</dbReference>
<gene>
    <name evidence="9" type="primary">STRN3</name>
</gene>
<dbReference type="PROSITE" id="PS50294">
    <property type="entry name" value="WD_REPEATS_REGION"/>
    <property type="match status" value="3"/>
</dbReference>
<keyword evidence="3" id="KW-0677">Repeat</keyword>
<comment type="similarity">
    <text evidence="1">Belongs to the WD repeat striatin family.</text>
</comment>
<dbReference type="Gene3D" id="1.20.5.300">
    <property type="match status" value="1"/>
</dbReference>
<evidence type="ECO:0000256" key="5">
    <source>
        <dbReference type="ARBA" id="ARBA00023054"/>
    </source>
</evidence>
<sequence length="691" mass="76638">PSFRHYLMHPCFVALFWVPKGIKYVFAFFVCFQARIAFLQGERKGQENLKKDLVRRIKMLEYALKQERAKYHKLKYGTELNQGDLKMPTFESDTKDTEVPAVPQNSQLTWKQGRQLLRQYLQEVGYTDTILDVRSQRVRSLLGLSNSEPNGSVETKNLEQILNGGESPSKIFIFLQIGNEGLAADLTDDPDTEEALKEFDFLVTAEDGEGAGEARSSGDGTEWDKDDLSPTAEVWDVDQGLISKLKEQYKKERKGKKGVKRVNRTKLHDMIADLGDDEIPHIPSGIINQSRSPSSRMTDHEGARAEEAEPITFPPGGGKSFIMGSDDVLLSVLGLGDLADLTVTNDADYSYDLPANKDAFRKTWNPKYTLRSHFDGVRALAFHPVEPVLVTASEDHTLKLWNLQKTVPAKKSASLDVEPIYTFRAHIGPVLSLAISSSGEQCFSGGIDATIQWWNMPSPNVDPYDTYEPNVLAGTLIAHTDAVWGLAYSGVKNHLLSCSADGTIRLWNPPEKNPCICTYNGEKEHGIPTSVDFIGCDPAHMVASFNTGSTVIYDLETSQSVVMFSSQVESGVQSNNHINKVVSHPTLPVTITAHEDRHIKFFDNKTGKMIHSMVAHLDAVTSLAVDPNGIYLMSGSHDCSIRLWNLDSKTCVQEITAHRKKLDESIYDVAFHPSKAYIASAGADALAKVFV</sequence>
<accession>A0A8D2QBN2</accession>
<dbReference type="Pfam" id="PF00400">
    <property type="entry name" value="WD40"/>
    <property type="match status" value="5"/>
</dbReference>
<dbReference type="InterPro" id="IPR001680">
    <property type="entry name" value="WD40_rpt"/>
</dbReference>